<evidence type="ECO:0000259" key="1">
    <source>
        <dbReference type="PROSITE" id="PS51186"/>
    </source>
</evidence>
<reference evidence="2 3" key="1">
    <citation type="submission" date="2021-03" db="EMBL/GenBank/DDBJ databases">
        <title>Antimicrobial resistance genes in bacteria isolated from Japanese honey, and their potential for conferring macrolide and lincosamide resistance in the American foulbrood pathogen Paenibacillus larvae.</title>
        <authorList>
            <person name="Okamoto M."/>
            <person name="Kumagai M."/>
            <person name="Kanamori H."/>
            <person name="Takamatsu D."/>
        </authorList>
    </citation>
    <scope>NUCLEOTIDE SEQUENCE [LARGE SCALE GENOMIC DNA]</scope>
    <source>
        <strain evidence="2 3">J42TS3</strain>
    </source>
</reference>
<comment type="caution">
    <text evidence="2">The sequence shown here is derived from an EMBL/GenBank/DDBJ whole genome shotgun (WGS) entry which is preliminary data.</text>
</comment>
<feature type="domain" description="N-acetyltransferase" evidence="1">
    <location>
        <begin position="162"/>
        <end position="300"/>
    </location>
</feature>
<dbReference type="SUPFAM" id="SSF55729">
    <property type="entry name" value="Acyl-CoA N-acyltransferases (Nat)"/>
    <property type="match status" value="1"/>
</dbReference>
<proteinExistence type="predicted"/>
<dbReference type="PROSITE" id="PS51186">
    <property type="entry name" value="GNAT"/>
    <property type="match status" value="1"/>
</dbReference>
<dbReference type="InterPro" id="IPR000182">
    <property type="entry name" value="GNAT_dom"/>
</dbReference>
<dbReference type="InterPro" id="IPR016181">
    <property type="entry name" value="Acyl_CoA_acyltransferase"/>
</dbReference>
<accession>A0ABQ4MDP0</accession>
<dbReference type="RefSeq" id="WP_213655457.1">
    <property type="nucleotide sequence ID" value="NZ_BOSL01000009.1"/>
</dbReference>
<keyword evidence="3" id="KW-1185">Reference proteome</keyword>
<organism evidence="2 3">
    <name type="scientific">Paenibacillus vini</name>
    <dbReference type="NCBI Taxonomy" id="1476024"/>
    <lineage>
        <taxon>Bacteria</taxon>
        <taxon>Bacillati</taxon>
        <taxon>Bacillota</taxon>
        <taxon>Bacilli</taxon>
        <taxon>Bacillales</taxon>
        <taxon>Paenibacillaceae</taxon>
        <taxon>Paenibacillus</taxon>
    </lineage>
</organism>
<name>A0ABQ4MDP0_9BACL</name>
<gene>
    <name evidence="2" type="ORF">J42TS3_31150</name>
</gene>
<dbReference type="Proteomes" id="UP000679992">
    <property type="component" value="Unassembled WGS sequence"/>
</dbReference>
<dbReference type="CDD" id="cd04301">
    <property type="entry name" value="NAT_SF"/>
    <property type="match status" value="1"/>
</dbReference>
<dbReference type="Gene3D" id="3.40.630.30">
    <property type="match status" value="1"/>
</dbReference>
<dbReference type="EMBL" id="BOSL01000009">
    <property type="protein sequence ID" value="GIP54080.1"/>
    <property type="molecule type" value="Genomic_DNA"/>
</dbReference>
<evidence type="ECO:0000313" key="2">
    <source>
        <dbReference type="EMBL" id="GIP54080.1"/>
    </source>
</evidence>
<sequence>MKPRLREYEPDDMMKVRNFIIRTHSLLGQPNSWGIDRWEFVPYCQEKKNGTLEQWLSRIGIWERENGEIAAVACDDGDAYFLLDTWEPGAALMHEMFEYAANHLLFSEPGRRITRNALAITAGMKGMEHIAASRGYVREPQADIMLSMELDRHYDVILAPGFVIKDGNEVNDQKKALGHIRAFDYEGTDEAVDTMIHYGNIRNAPDYRAELDLFVMNPSGEVVSFCGLWHDEINHIAILEPVGTHKDYRRKGLGKAVIYEGLNRLRRLGVREVYVGSDQPFYRSIGMQKEHLLHRWVRHF</sequence>
<protein>
    <recommendedName>
        <fullName evidence="1">N-acetyltransferase domain-containing protein</fullName>
    </recommendedName>
</protein>
<evidence type="ECO:0000313" key="3">
    <source>
        <dbReference type="Proteomes" id="UP000679992"/>
    </source>
</evidence>
<dbReference type="Pfam" id="PF00583">
    <property type="entry name" value="Acetyltransf_1"/>
    <property type="match status" value="1"/>
</dbReference>